<proteinExistence type="predicted"/>
<reference evidence="2" key="1">
    <citation type="journal article" date="2019" name="Int. J. Syst. Evol. Microbiol.">
        <title>The Global Catalogue of Microorganisms (GCM) 10K type strain sequencing project: providing services to taxonomists for standard genome sequencing and annotation.</title>
        <authorList>
            <consortium name="The Broad Institute Genomics Platform"/>
            <consortium name="The Broad Institute Genome Sequencing Center for Infectious Disease"/>
            <person name="Wu L."/>
            <person name="Ma J."/>
        </authorList>
    </citation>
    <scope>NUCLEOTIDE SEQUENCE [LARGE SCALE GENOMIC DNA]</scope>
    <source>
        <strain evidence="2">CGMCC 4.7393</strain>
    </source>
</reference>
<comment type="caution">
    <text evidence="1">The sequence shown here is derived from an EMBL/GenBank/DDBJ whole genome shotgun (WGS) entry which is preliminary data.</text>
</comment>
<dbReference type="RefSeq" id="WP_066617051.1">
    <property type="nucleotide sequence ID" value="NZ_JBHSYQ010000006.1"/>
</dbReference>
<dbReference type="Proteomes" id="UP001596405">
    <property type="component" value="Unassembled WGS sequence"/>
</dbReference>
<name>A0ABW2DNH3_9BACT</name>
<evidence type="ECO:0000313" key="2">
    <source>
        <dbReference type="Proteomes" id="UP001596405"/>
    </source>
</evidence>
<sequence>MEPEFPVVQIEIQEWDEDIMGELFLFDEFYYSDDDEFYNKYFYRKQFLDSTGRIFLAGEKVKIDNFMSKLGISMKYKVQYKATSEHWTFEEAKSFLISKIEELPSPEGKKEWINSLNKAKTIKQLIEAER</sequence>
<evidence type="ECO:0000313" key="1">
    <source>
        <dbReference type="EMBL" id="MFC6998623.1"/>
    </source>
</evidence>
<keyword evidence="2" id="KW-1185">Reference proteome</keyword>
<gene>
    <name evidence="1" type="ORF">ACFQHR_13375</name>
</gene>
<protein>
    <submittedName>
        <fullName evidence="1">Uncharacterized protein</fullName>
    </submittedName>
</protein>
<accession>A0ABW2DNH3</accession>
<dbReference type="EMBL" id="JBHSYQ010000006">
    <property type="protein sequence ID" value="MFC6998623.1"/>
    <property type="molecule type" value="Genomic_DNA"/>
</dbReference>
<organism evidence="1 2">
    <name type="scientific">Rufibacter roseus</name>
    <dbReference type="NCBI Taxonomy" id="1567108"/>
    <lineage>
        <taxon>Bacteria</taxon>
        <taxon>Pseudomonadati</taxon>
        <taxon>Bacteroidota</taxon>
        <taxon>Cytophagia</taxon>
        <taxon>Cytophagales</taxon>
        <taxon>Hymenobacteraceae</taxon>
        <taxon>Rufibacter</taxon>
    </lineage>
</organism>